<keyword evidence="2" id="KW-0614">Plasmid</keyword>
<evidence type="ECO:0000313" key="2">
    <source>
        <dbReference type="EMBL" id="BCK85844.1"/>
    </source>
</evidence>
<dbReference type="EMBL" id="AP023421">
    <property type="protein sequence ID" value="BCK85844.1"/>
    <property type="molecule type" value="Genomic_DNA"/>
</dbReference>
<keyword evidence="3" id="KW-1185">Reference proteome</keyword>
<accession>A0A830ZZN7</accession>
<reference evidence="2" key="1">
    <citation type="submission" date="2020-09" db="EMBL/GenBank/DDBJ databases">
        <title>New species isolated from human feces.</title>
        <authorList>
            <person name="Kitahara M."/>
            <person name="Shigeno Y."/>
            <person name="Shime M."/>
            <person name="Matsumoto Y."/>
            <person name="Nakamura S."/>
            <person name="Motooka D."/>
            <person name="Fukuoka S."/>
            <person name="Nishikawa H."/>
            <person name="Benno Y."/>
        </authorList>
    </citation>
    <scope>NUCLEOTIDE SEQUENCE</scope>
    <source>
        <strain evidence="2">MM59</strain>
        <plasmid evidence="2">pMM59_01</plasmid>
    </source>
</reference>
<feature type="signal peptide" evidence="1">
    <location>
        <begin position="1"/>
        <end position="20"/>
    </location>
</feature>
<geneLocation type="plasmid" evidence="2 3">
    <name>pMM59_01</name>
</geneLocation>
<sequence length="390" mass="43803">MHQWGILALTLALLTGCGTANLPENLAADQTTAPLAVLEGEELSPDGQFEVQIVGASNIVNGIQIPEKIQVVDQETGEVMWEDRGWGTQSVLWSPDSHYLALAYGACTWQAVHIIETDTWTVWDFTLPDGSPIPEHVALPHDQPWGVWEKNFGMPEEDYALILTVGRGGDREHTYHCSFLLDGGQLIGNPLEQTSEVLSDRYDFDHDGTAERTALVTLWEPEREQAAWYKLQVTTADGGLLWSQTAAEYHVGWTSVFAYREDGTDYLLRYNPWMGQGNARYHYQIFSLDRAGQESILREHGVEFDINFGSPVHESFDAIEIAAFLEETHGYLNDSTLLVTTEGGTLRTGGSGAEFQEDMEFWNESCPYEETKSLEDNLRNYEAWATKNQK</sequence>
<protein>
    <submittedName>
        <fullName evidence="2">Uncharacterized protein</fullName>
    </submittedName>
</protein>
<evidence type="ECO:0000256" key="1">
    <source>
        <dbReference type="SAM" id="SignalP"/>
    </source>
</evidence>
<gene>
    <name evidence="2" type="ORF">MM59RIKEN_31630</name>
</gene>
<name>A0A830ZZN7_9FIRM</name>
<dbReference type="KEGG" id="pfaa:MM59RIKEN_31630"/>
<proteinExistence type="predicted"/>
<dbReference type="AlphaFoldDB" id="A0A830ZZN7"/>
<feature type="chain" id="PRO_5039656267" evidence="1">
    <location>
        <begin position="21"/>
        <end position="390"/>
    </location>
</feature>
<dbReference type="SUPFAM" id="SSF82171">
    <property type="entry name" value="DPP6 N-terminal domain-like"/>
    <property type="match status" value="1"/>
</dbReference>
<evidence type="ECO:0000313" key="3">
    <source>
        <dbReference type="Proteomes" id="UP000679848"/>
    </source>
</evidence>
<keyword evidence="1" id="KW-0732">Signal</keyword>
<dbReference type="Proteomes" id="UP000679848">
    <property type="component" value="Plasmid pMM59_01"/>
</dbReference>
<organism evidence="2 3">
    <name type="scientific">Pusillibacter faecalis</name>
    <dbReference type="NCBI Taxonomy" id="2714358"/>
    <lineage>
        <taxon>Bacteria</taxon>
        <taxon>Bacillati</taxon>
        <taxon>Bacillota</taxon>
        <taxon>Clostridia</taxon>
        <taxon>Eubacteriales</taxon>
        <taxon>Oscillospiraceae</taxon>
        <taxon>Pusillibacter</taxon>
    </lineage>
</organism>